<comment type="caution">
    <text evidence="1">The sequence shown here is derived from an EMBL/GenBank/DDBJ whole genome shotgun (WGS) entry which is preliminary data.</text>
</comment>
<dbReference type="EMBL" id="CM045868">
    <property type="protein sequence ID" value="KAI7956681.1"/>
    <property type="molecule type" value="Genomic_DNA"/>
</dbReference>
<organism evidence="1 2">
    <name type="scientific">Puccinia striiformis f. sp. tritici</name>
    <dbReference type="NCBI Taxonomy" id="168172"/>
    <lineage>
        <taxon>Eukaryota</taxon>
        <taxon>Fungi</taxon>
        <taxon>Dikarya</taxon>
        <taxon>Basidiomycota</taxon>
        <taxon>Pucciniomycotina</taxon>
        <taxon>Pucciniomycetes</taxon>
        <taxon>Pucciniales</taxon>
        <taxon>Pucciniaceae</taxon>
        <taxon>Puccinia</taxon>
    </lineage>
</organism>
<reference evidence="2" key="2">
    <citation type="journal article" date="2018" name="Mol. Plant Microbe Interact.">
        <title>Genome sequence resources for the wheat stripe rust pathogen (Puccinia striiformis f. sp. tritici) and the barley stripe rust pathogen (Puccinia striiformis f. sp. hordei).</title>
        <authorList>
            <person name="Xia C."/>
            <person name="Wang M."/>
            <person name="Yin C."/>
            <person name="Cornejo O.E."/>
            <person name="Hulbert S.H."/>
            <person name="Chen X."/>
        </authorList>
    </citation>
    <scope>NUCLEOTIDE SEQUENCE [LARGE SCALE GENOMIC DNA]</scope>
    <source>
        <strain evidence="2">93-210</strain>
    </source>
</reference>
<name>A0ACC0EMJ8_9BASI</name>
<evidence type="ECO:0000313" key="2">
    <source>
        <dbReference type="Proteomes" id="UP001060170"/>
    </source>
</evidence>
<accession>A0ACC0EMJ8</accession>
<sequence length="495" mass="56379">MKNQLPLHYRKPVENPNSSSQKLIPAIVSKQTQHDRQKRQINTIGKNNNMMSNWLVNKNKDNETPQPTEYHQDRDQGETGVEPVTSTVSNPDPNYNTVIIRLEQQMDSYLSAPKYLALPAATGGNRSNHVTLIDNSNIRKALFTWTVSQIPGEVTPATFLTHVNEVVLPAYNISKTIVRSTATRWMAKLGFRPQEYKKSLYSDDHGRPDVVIARKKYIEDYQMYQSRSHLFVGANLNLLAQVEPEVLGKNQETVYIFHDKSTVHAKERPRLAWLLPGANQIRSKNAGQLIHISNFILETTGRLKLSSEDFEKSQEESGKKPESADAATVICPSTKDDKWWDLEQLCHQTHPHHPGTAKEIQQILKECSLRDYYTQKSQEDHKPRLKLECDYCALSNKQKDLIKQFERLVQQAKASRYFLTQDRSIQQVLESTEAPSCSINAIQPPHGEENHTKRFLIGFVSLVHQLQFASSFVKSIDKSRLANKGIVTFRIGGLG</sequence>
<reference evidence="1 2" key="3">
    <citation type="journal article" date="2022" name="Microbiol. Spectr.">
        <title>Folding features and dynamics of 3D genome architecture in plant fungal pathogens.</title>
        <authorList>
            <person name="Xia C."/>
        </authorList>
    </citation>
    <scope>NUCLEOTIDE SEQUENCE [LARGE SCALE GENOMIC DNA]</scope>
    <source>
        <strain evidence="1 2">93-210</strain>
    </source>
</reference>
<gene>
    <name evidence="1" type="ORF">MJO28_003776</name>
</gene>
<evidence type="ECO:0000313" key="1">
    <source>
        <dbReference type="EMBL" id="KAI7956681.1"/>
    </source>
</evidence>
<dbReference type="Proteomes" id="UP001060170">
    <property type="component" value="Chromosome 4"/>
</dbReference>
<keyword evidence="2" id="KW-1185">Reference proteome</keyword>
<reference evidence="2" key="1">
    <citation type="journal article" date="2018" name="BMC Genomics">
        <title>Genomic insights into host adaptation between the wheat stripe rust pathogen (Puccinia striiformis f. sp. tritici) and the barley stripe rust pathogen (Puccinia striiformis f. sp. hordei).</title>
        <authorList>
            <person name="Xia C."/>
            <person name="Wang M."/>
            <person name="Yin C."/>
            <person name="Cornejo O.E."/>
            <person name="Hulbert S.H."/>
            <person name="Chen X."/>
        </authorList>
    </citation>
    <scope>NUCLEOTIDE SEQUENCE [LARGE SCALE GENOMIC DNA]</scope>
    <source>
        <strain evidence="2">93-210</strain>
    </source>
</reference>
<proteinExistence type="predicted"/>
<protein>
    <submittedName>
        <fullName evidence="1">Uncharacterized protein</fullName>
    </submittedName>
</protein>